<feature type="chain" id="PRO_5046260762" evidence="1">
    <location>
        <begin position="28"/>
        <end position="437"/>
    </location>
</feature>
<accession>A0ABQ8G508</accession>
<evidence type="ECO:0000313" key="3">
    <source>
        <dbReference type="Proteomes" id="UP000774617"/>
    </source>
</evidence>
<evidence type="ECO:0000313" key="2">
    <source>
        <dbReference type="EMBL" id="KAH7045154.1"/>
    </source>
</evidence>
<proteinExistence type="predicted"/>
<protein>
    <submittedName>
        <fullName evidence="2">Glucan endo-1,3-alpha-glucosidase agn1</fullName>
    </submittedName>
</protein>
<keyword evidence="3" id="KW-1185">Reference proteome</keyword>
<dbReference type="EMBL" id="JAGTJR010000019">
    <property type="protein sequence ID" value="KAH7045154.1"/>
    <property type="molecule type" value="Genomic_DNA"/>
</dbReference>
<reference evidence="2 3" key="1">
    <citation type="journal article" date="2021" name="Nat. Commun.">
        <title>Genetic determinants of endophytism in the Arabidopsis root mycobiome.</title>
        <authorList>
            <person name="Mesny F."/>
            <person name="Miyauchi S."/>
            <person name="Thiergart T."/>
            <person name="Pickel B."/>
            <person name="Atanasova L."/>
            <person name="Karlsson M."/>
            <person name="Huettel B."/>
            <person name="Barry K.W."/>
            <person name="Haridas S."/>
            <person name="Chen C."/>
            <person name="Bauer D."/>
            <person name="Andreopoulos W."/>
            <person name="Pangilinan J."/>
            <person name="LaButti K."/>
            <person name="Riley R."/>
            <person name="Lipzen A."/>
            <person name="Clum A."/>
            <person name="Drula E."/>
            <person name="Henrissat B."/>
            <person name="Kohler A."/>
            <person name="Grigoriev I.V."/>
            <person name="Martin F.M."/>
            <person name="Hacquard S."/>
        </authorList>
    </citation>
    <scope>NUCLEOTIDE SEQUENCE [LARGE SCALE GENOMIC DNA]</scope>
    <source>
        <strain evidence="2 3">MPI-SDFR-AT-0080</strain>
    </source>
</reference>
<dbReference type="Proteomes" id="UP000774617">
    <property type="component" value="Unassembled WGS sequence"/>
</dbReference>
<dbReference type="InterPro" id="IPR005197">
    <property type="entry name" value="Glyco_hydro_71"/>
</dbReference>
<dbReference type="Pfam" id="PF03659">
    <property type="entry name" value="Glyco_hydro_71"/>
    <property type="match status" value="2"/>
</dbReference>
<feature type="signal peptide" evidence="1">
    <location>
        <begin position="1"/>
        <end position="27"/>
    </location>
</feature>
<gene>
    <name evidence="2" type="ORF">B0J12DRAFT_711952</name>
</gene>
<name>A0ABQ8G508_9PEZI</name>
<keyword evidence="1" id="KW-0732">Signal</keyword>
<sequence>MTCHFGLRSALAAVTSSVLYCTHLAAAKAVFAHYMVGTTTDAHAATDITTAAAAGLDGFVLNIGDPRQSYVTNTVSSLFSHAPSTPSFTLLFSLDLAAGLGAGASLADYDALLKKYTAHASYARGGAHGYPFVSTFSDGGLSNETWDEWRGRVFGNEVYFVPDFDQTQGYYDAATGWWDHWGGVLDGLFSWEAAWPERNGYGGAFPGDVGPDVGVAKGAASRGKDYMVGLSALQYKNANDGPESHYIGSLWPEQNTDADPARYATQTLAPHTGWLPLISSFAAAFRANASSASAMRPAPATDAATGALWYKAILQSATCPNEGNGGVYAKPDGWAKGEDVLNWAVVVGEEAKGWKARLLSAGEEIGSVELVAGLNYGKVDELKAGEQRLEVVDANGKVVKVAAGGRCVSEGCPDGIYNMNPQVVGLEDSGEDGTDCE</sequence>
<evidence type="ECO:0000256" key="1">
    <source>
        <dbReference type="SAM" id="SignalP"/>
    </source>
</evidence>
<comment type="caution">
    <text evidence="2">The sequence shown here is derived from an EMBL/GenBank/DDBJ whole genome shotgun (WGS) entry which is preliminary data.</text>
</comment>
<dbReference type="CDD" id="cd11577">
    <property type="entry name" value="GH71"/>
    <property type="match status" value="1"/>
</dbReference>
<organism evidence="2 3">
    <name type="scientific">Macrophomina phaseolina</name>
    <dbReference type="NCBI Taxonomy" id="35725"/>
    <lineage>
        <taxon>Eukaryota</taxon>
        <taxon>Fungi</taxon>
        <taxon>Dikarya</taxon>
        <taxon>Ascomycota</taxon>
        <taxon>Pezizomycotina</taxon>
        <taxon>Dothideomycetes</taxon>
        <taxon>Dothideomycetes incertae sedis</taxon>
        <taxon>Botryosphaeriales</taxon>
        <taxon>Botryosphaeriaceae</taxon>
        <taxon>Macrophomina</taxon>
    </lineage>
</organism>